<dbReference type="EC" id="2.7.1.33" evidence="6 16"/>
<feature type="binding site" evidence="16">
    <location>
        <position position="132"/>
    </location>
    <ligand>
        <name>ATP</name>
        <dbReference type="ChEBI" id="CHEBI:30616"/>
    </ligand>
</feature>
<feature type="binding site" evidence="16">
    <location>
        <begin position="107"/>
        <end position="110"/>
    </location>
    <ligand>
        <name>substrate</name>
    </ligand>
</feature>
<keyword evidence="9 16" id="KW-0547">Nucleotide-binding</keyword>
<evidence type="ECO:0000313" key="19">
    <source>
        <dbReference type="Proteomes" id="UP000469440"/>
    </source>
</evidence>
<feature type="binding site" evidence="16">
    <location>
        <begin position="6"/>
        <end position="13"/>
    </location>
    <ligand>
        <name>ATP</name>
        <dbReference type="ChEBI" id="CHEBI:30616"/>
    </ligand>
</feature>
<dbReference type="CDD" id="cd24015">
    <property type="entry name" value="ASKHA_NBD_PanK-III"/>
    <property type="match status" value="1"/>
</dbReference>
<dbReference type="Proteomes" id="UP000469440">
    <property type="component" value="Unassembled WGS sequence"/>
</dbReference>
<keyword evidence="13 16" id="KW-0173">Coenzyme A biosynthesis</keyword>
<evidence type="ECO:0000256" key="10">
    <source>
        <dbReference type="ARBA" id="ARBA00022777"/>
    </source>
</evidence>
<sequence>MILVLDIGNTNITLGVYEGTKLLFVSRMATDRMRMEDQYAIELKEILDIHGVSFRQIEGTAISSVVPSVNLYLKRAIRRLTGTEPFCVGPETKTDIFIDLNNSEAVGADLIVGCVAAAELFQGPCIILDMGTATTFVVLDENRRMLGGAIAPGVGISLDALTNRTAQLPSVSLEAPKHFIGGSTAECMRSGLINGTACMIDGMCAHMEKELGKKCRIVATGGLSKEVIQQCERDIVYCDTLLLEGLRILYEKNKP</sequence>
<dbReference type="GO" id="GO:0005524">
    <property type="term" value="F:ATP binding"/>
    <property type="evidence" value="ECO:0007669"/>
    <property type="project" value="UniProtKB-UniRule"/>
</dbReference>
<accession>A0A6N8HYH3</accession>
<keyword evidence="16" id="KW-0479">Metal-binding</keyword>
<keyword evidence="11 16" id="KW-0067">ATP-binding</keyword>
<comment type="caution">
    <text evidence="16">Lacks conserved residue(s) required for the propagation of feature annotation.</text>
</comment>
<dbReference type="EMBL" id="CP060286">
    <property type="protein sequence ID" value="QNK40387.1"/>
    <property type="molecule type" value="Genomic_DNA"/>
</dbReference>
<evidence type="ECO:0000256" key="16">
    <source>
        <dbReference type="HAMAP-Rule" id="MF_01274"/>
    </source>
</evidence>
<feature type="binding site" evidence="16">
    <location>
        <position position="129"/>
    </location>
    <ligand>
        <name>K(+)</name>
        <dbReference type="ChEBI" id="CHEBI:29103"/>
    </ligand>
</feature>
<proteinExistence type="inferred from homology"/>
<evidence type="ECO:0000256" key="1">
    <source>
        <dbReference type="ARBA" id="ARBA00001206"/>
    </source>
</evidence>
<protein>
    <recommendedName>
        <fullName evidence="15 16">Type III pantothenate kinase</fullName>
        <ecNumber evidence="6 16">2.7.1.33</ecNumber>
    </recommendedName>
    <alternativeName>
        <fullName evidence="16">PanK-III</fullName>
    </alternativeName>
    <alternativeName>
        <fullName evidence="16">Pantothenic acid kinase</fullName>
    </alternativeName>
</protein>
<dbReference type="InterPro" id="IPR004619">
    <property type="entry name" value="Type_III_PanK"/>
</dbReference>
<dbReference type="Proteomes" id="UP000515909">
    <property type="component" value="Chromosome"/>
</dbReference>
<comment type="cofactor">
    <cofactor evidence="16">
        <name>NH4(+)</name>
        <dbReference type="ChEBI" id="CHEBI:28938"/>
    </cofactor>
    <cofactor evidence="16">
        <name>K(+)</name>
        <dbReference type="ChEBI" id="CHEBI:29103"/>
    </cofactor>
    <text evidence="16">A monovalent cation. Ammonium or potassium.</text>
</comment>
<comment type="similarity">
    <text evidence="14 16">Belongs to the type III pantothenate kinase family.</text>
</comment>
<evidence type="ECO:0000256" key="14">
    <source>
        <dbReference type="ARBA" id="ARBA00038036"/>
    </source>
</evidence>
<keyword evidence="12 16" id="KW-0630">Potassium</keyword>
<evidence type="ECO:0000256" key="13">
    <source>
        <dbReference type="ARBA" id="ARBA00022993"/>
    </source>
</evidence>
<dbReference type="PANTHER" id="PTHR34265:SF1">
    <property type="entry name" value="TYPE III PANTOTHENATE KINASE"/>
    <property type="match status" value="1"/>
</dbReference>
<dbReference type="HAMAP" id="MF_01274">
    <property type="entry name" value="Pantothen_kinase_3"/>
    <property type="match status" value="1"/>
</dbReference>
<evidence type="ECO:0000256" key="8">
    <source>
        <dbReference type="ARBA" id="ARBA00022679"/>
    </source>
</evidence>
<feature type="active site" description="Proton acceptor" evidence="16">
    <location>
        <position position="109"/>
    </location>
</feature>
<keyword evidence="7 16" id="KW-0963">Cytoplasm</keyword>
<evidence type="ECO:0000256" key="9">
    <source>
        <dbReference type="ARBA" id="ARBA00022741"/>
    </source>
</evidence>
<keyword evidence="10 16" id="KW-0418">Kinase</keyword>
<evidence type="ECO:0000256" key="15">
    <source>
        <dbReference type="ARBA" id="ARBA00040883"/>
    </source>
</evidence>
<evidence type="ECO:0000256" key="11">
    <source>
        <dbReference type="ARBA" id="ARBA00022840"/>
    </source>
</evidence>
<evidence type="ECO:0000313" key="20">
    <source>
        <dbReference type="Proteomes" id="UP000515909"/>
    </source>
</evidence>
<comment type="cofactor">
    <cofactor evidence="2">
        <name>K(+)</name>
        <dbReference type="ChEBI" id="CHEBI:29103"/>
    </cofactor>
</comment>
<comment type="function">
    <text evidence="16">Catalyzes the phosphorylation of pantothenate (Pan), the first step in CoA biosynthesis.</text>
</comment>
<dbReference type="EMBL" id="VWXL01000027">
    <property type="protein sequence ID" value="MVB10393.1"/>
    <property type="molecule type" value="Genomic_DNA"/>
</dbReference>
<reference evidence="18 20" key="2">
    <citation type="submission" date="2020-08" db="EMBL/GenBank/DDBJ databases">
        <title>The isolate Caproiciproducens sp. 7D4C2 produces n-caproate at mildly acidic conditions from hexoses: genome and rBOX comparison with related strains and chain-elongating bacteria.</title>
        <authorList>
            <person name="Esquivel-Elizondo S."/>
            <person name="Bagci C."/>
            <person name="Temovska M."/>
            <person name="Jeon B.S."/>
            <person name="Bessarab I."/>
            <person name="Williams R.B.H."/>
            <person name="Huson D.H."/>
            <person name="Angenent L.T."/>
        </authorList>
    </citation>
    <scope>NUCLEOTIDE SEQUENCE [LARGE SCALE GENOMIC DNA]</scope>
    <source>
        <strain evidence="18 20">7D4C2</strain>
    </source>
</reference>
<evidence type="ECO:0000256" key="7">
    <source>
        <dbReference type="ARBA" id="ARBA00022490"/>
    </source>
</evidence>
<dbReference type="GO" id="GO:0004594">
    <property type="term" value="F:pantothenate kinase activity"/>
    <property type="evidence" value="ECO:0007669"/>
    <property type="project" value="UniProtKB-UniRule"/>
</dbReference>
<evidence type="ECO:0000256" key="2">
    <source>
        <dbReference type="ARBA" id="ARBA00001958"/>
    </source>
</evidence>
<dbReference type="UniPathway" id="UPA00241">
    <property type="reaction ID" value="UER00352"/>
</dbReference>
<dbReference type="NCBIfam" id="NF009855">
    <property type="entry name" value="PRK13321.1"/>
    <property type="match status" value="1"/>
</dbReference>
<comment type="catalytic activity">
    <reaction evidence="1 16">
        <text>(R)-pantothenate + ATP = (R)-4'-phosphopantothenate + ADP + H(+)</text>
        <dbReference type="Rhea" id="RHEA:16373"/>
        <dbReference type="ChEBI" id="CHEBI:10986"/>
        <dbReference type="ChEBI" id="CHEBI:15378"/>
        <dbReference type="ChEBI" id="CHEBI:29032"/>
        <dbReference type="ChEBI" id="CHEBI:30616"/>
        <dbReference type="ChEBI" id="CHEBI:456216"/>
        <dbReference type="EC" id="2.7.1.33"/>
    </reaction>
</comment>
<comment type="subcellular location">
    <subcellularLocation>
        <location evidence="3 16">Cytoplasm</location>
    </subcellularLocation>
</comment>
<dbReference type="GO" id="GO:0046872">
    <property type="term" value="F:metal ion binding"/>
    <property type="evidence" value="ECO:0007669"/>
    <property type="project" value="UniProtKB-KW"/>
</dbReference>
<dbReference type="PANTHER" id="PTHR34265">
    <property type="entry name" value="TYPE III PANTOTHENATE KINASE"/>
    <property type="match status" value="1"/>
</dbReference>
<comment type="subunit">
    <text evidence="5 16">Homodimer.</text>
</comment>
<dbReference type="KEGG" id="cfem:HCR03_17265"/>
<comment type="pathway">
    <text evidence="4 16">Cofactor biosynthesis; coenzyme A biosynthesis; CoA from (R)-pantothenate: step 1/5.</text>
</comment>
<evidence type="ECO:0000256" key="5">
    <source>
        <dbReference type="ARBA" id="ARBA00011738"/>
    </source>
</evidence>
<organism evidence="17 19">
    <name type="scientific">Caproicibacter fermentans</name>
    <dbReference type="NCBI Taxonomy" id="2576756"/>
    <lineage>
        <taxon>Bacteria</taxon>
        <taxon>Bacillati</taxon>
        <taxon>Bacillota</taxon>
        <taxon>Clostridia</taxon>
        <taxon>Eubacteriales</taxon>
        <taxon>Acutalibacteraceae</taxon>
        <taxon>Caproicibacter</taxon>
    </lineage>
</organism>
<dbReference type="AlphaFoldDB" id="A0A6N8HYH3"/>
<dbReference type="InterPro" id="IPR043129">
    <property type="entry name" value="ATPase_NBD"/>
</dbReference>
<evidence type="ECO:0000313" key="18">
    <source>
        <dbReference type="EMBL" id="QNK40387.1"/>
    </source>
</evidence>
<evidence type="ECO:0000256" key="12">
    <source>
        <dbReference type="ARBA" id="ARBA00022958"/>
    </source>
</evidence>
<evidence type="ECO:0000256" key="4">
    <source>
        <dbReference type="ARBA" id="ARBA00005225"/>
    </source>
</evidence>
<dbReference type="Pfam" id="PF03309">
    <property type="entry name" value="Pan_kinase"/>
    <property type="match status" value="1"/>
</dbReference>
<dbReference type="SUPFAM" id="SSF53067">
    <property type="entry name" value="Actin-like ATPase domain"/>
    <property type="match status" value="2"/>
</dbReference>
<dbReference type="Gene3D" id="3.30.420.40">
    <property type="match status" value="2"/>
</dbReference>
<dbReference type="NCBIfam" id="TIGR00671">
    <property type="entry name" value="baf"/>
    <property type="match status" value="1"/>
</dbReference>
<feature type="binding site" evidence="16">
    <location>
        <position position="184"/>
    </location>
    <ligand>
        <name>substrate</name>
    </ligand>
</feature>
<dbReference type="GO" id="GO:0005737">
    <property type="term" value="C:cytoplasm"/>
    <property type="evidence" value="ECO:0007669"/>
    <property type="project" value="UniProtKB-SubCell"/>
</dbReference>
<dbReference type="OrthoDB" id="9804707at2"/>
<reference evidence="17 19" key="1">
    <citation type="submission" date="2019-09" db="EMBL/GenBank/DDBJ databases">
        <title>Genome sequence of Clostridium sp. EA1.</title>
        <authorList>
            <person name="Poehlein A."/>
            <person name="Bengelsdorf F.R."/>
            <person name="Daniel R."/>
        </authorList>
    </citation>
    <scope>NUCLEOTIDE SEQUENCE [LARGE SCALE GENOMIC DNA]</scope>
    <source>
        <strain evidence="17 19">EA1</strain>
    </source>
</reference>
<keyword evidence="8 16" id="KW-0808">Transferase</keyword>
<accession>A0A7G8T9U6</accession>
<gene>
    <name evidence="16 17" type="primary">coaX</name>
    <name evidence="17" type="ORF">CAFE_10810</name>
    <name evidence="18" type="ORF">HCR03_17265</name>
</gene>
<dbReference type="GO" id="GO:0015937">
    <property type="term" value="P:coenzyme A biosynthetic process"/>
    <property type="evidence" value="ECO:0007669"/>
    <property type="project" value="UniProtKB-UniRule"/>
</dbReference>
<evidence type="ECO:0000256" key="6">
    <source>
        <dbReference type="ARBA" id="ARBA00012102"/>
    </source>
</evidence>
<dbReference type="RefSeq" id="WP_066645271.1">
    <property type="nucleotide sequence ID" value="NZ_CP060286.1"/>
</dbReference>
<evidence type="ECO:0000313" key="17">
    <source>
        <dbReference type="EMBL" id="MVB10393.1"/>
    </source>
</evidence>
<keyword evidence="19" id="KW-1185">Reference proteome</keyword>
<evidence type="ECO:0000256" key="3">
    <source>
        <dbReference type="ARBA" id="ARBA00004496"/>
    </source>
</evidence>
<name>A0A6N8HYH3_9FIRM</name>